<feature type="transmembrane region" description="Helical" evidence="1">
    <location>
        <begin position="96"/>
        <end position="113"/>
    </location>
</feature>
<feature type="transmembrane region" description="Helical" evidence="1">
    <location>
        <begin position="183"/>
        <end position="208"/>
    </location>
</feature>
<feature type="transmembrane region" description="Helical" evidence="1">
    <location>
        <begin position="39"/>
        <end position="58"/>
    </location>
</feature>
<gene>
    <name evidence="3" type="ORF">CLV91_2065</name>
</gene>
<feature type="transmembrane region" description="Helical" evidence="1">
    <location>
        <begin position="153"/>
        <end position="171"/>
    </location>
</feature>
<keyword evidence="1" id="KW-0812">Transmembrane</keyword>
<dbReference type="PANTHER" id="PTHR22911:SF79">
    <property type="entry name" value="MOBA-LIKE NTP TRANSFERASE DOMAIN-CONTAINING PROTEIN"/>
    <property type="match status" value="1"/>
</dbReference>
<feature type="transmembrane region" description="Helical" evidence="1">
    <location>
        <begin position="12"/>
        <end position="33"/>
    </location>
</feature>
<comment type="caution">
    <text evidence="3">The sequence shown here is derived from an EMBL/GenBank/DDBJ whole genome shotgun (WGS) entry which is preliminary data.</text>
</comment>
<reference evidence="3 4" key="1">
    <citation type="submission" date="2018-10" db="EMBL/GenBank/DDBJ databases">
        <title>Genomic Encyclopedia of Archaeal and Bacterial Type Strains, Phase II (KMG-II): from individual species to whole genera.</title>
        <authorList>
            <person name="Goeker M."/>
        </authorList>
    </citation>
    <scope>NUCLEOTIDE SEQUENCE [LARGE SCALE GENOMIC DNA]</scope>
    <source>
        <strain evidence="3 4">DSM 25230</strain>
    </source>
</reference>
<accession>A0A495E8V3</accession>
<dbReference type="EMBL" id="RBIQ01000008">
    <property type="protein sequence ID" value="RKR13348.1"/>
    <property type="molecule type" value="Genomic_DNA"/>
</dbReference>
<dbReference type="GO" id="GO:0016020">
    <property type="term" value="C:membrane"/>
    <property type="evidence" value="ECO:0007669"/>
    <property type="project" value="InterPro"/>
</dbReference>
<dbReference type="AlphaFoldDB" id="A0A495E8V3"/>
<keyword evidence="1" id="KW-0472">Membrane</keyword>
<dbReference type="InterPro" id="IPR000620">
    <property type="entry name" value="EamA_dom"/>
</dbReference>
<dbReference type="PANTHER" id="PTHR22911">
    <property type="entry name" value="ACYL-MALONYL CONDENSING ENZYME-RELATED"/>
    <property type="match status" value="1"/>
</dbReference>
<keyword evidence="4" id="KW-1185">Reference proteome</keyword>
<evidence type="ECO:0000313" key="3">
    <source>
        <dbReference type="EMBL" id="RKR13348.1"/>
    </source>
</evidence>
<evidence type="ECO:0000256" key="1">
    <source>
        <dbReference type="SAM" id="Phobius"/>
    </source>
</evidence>
<dbReference type="InterPro" id="IPR037185">
    <property type="entry name" value="EmrE-like"/>
</dbReference>
<keyword evidence="1" id="KW-1133">Transmembrane helix</keyword>
<name>A0A495E8V3_9FLAO</name>
<dbReference type="RefSeq" id="WP_317124772.1">
    <property type="nucleotide sequence ID" value="NZ_RBIQ01000008.1"/>
</dbReference>
<feature type="transmembrane region" description="Helical" evidence="1">
    <location>
        <begin position="70"/>
        <end position="90"/>
    </location>
</feature>
<proteinExistence type="predicted"/>
<evidence type="ECO:0000259" key="2">
    <source>
        <dbReference type="Pfam" id="PF00892"/>
    </source>
</evidence>
<dbReference type="Proteomes" id="UP000269412">
    <property type="component" value="Unassembled WGS sequence"/>
</dbReference>
<feature type="domain" description="EamA" evidence="2">
    <location>
        <begin position="152"/>
        <end position="281"/>
    </location>
</feature>
<evidence type="ECO:0000313" key="4">
    <source>
        <dbReference type="Proteomes" id="UP000269412"/>
    </source>
</evidence>
<feature type="transmembrane region" description="Helical" evidence="1">
    <location>
        <begin position="125"/>
        <end position="141"/>
    </location>
</feature>
<feature type="transmembrane region" description="Helical" evidence="1">
    <location>
        <begin position="266"/>
        <end position="284"/>
    </location>
</feature>
<protein>
    <submittedName>
        <fullName evidence="3">Threonine/homoserine efflux transporter RhtA</fullName>
    </submittedName>
</protein>
<dbReference type="SUPFAM" id="SSF103481">
    <property type="entry name" value="Multidrug resistance efflux transporter EmrE"/>
    <property type="match status" value="2"/>
</dbReference>
<dbReference type="Pfam" id="PF00892">
    <property type="entry name" value="EamA"/>
    <property type="match status" value="2"/>
</dbReference>
<feature type="transmembrane region" description="Helical" evidence="1">
    <location>
        <begin position="214"/>
        <end position="230"/>
    </location>
</feature>
<organism evidence="3 4">
    <name type="scientific">Maribacter vaceletii</name>
    <dbReference type="NCBI Taxonomy" id="1206816"/>
    <lineage>
        <taxon>Bacteria</taxon>
        <taxon>Pseudomonadati</taxon>
        <taxon>Bacteroidota</taxon>
        <taxon>Flavobacteriia</taxon>
        <taxon>Flavobacteriales</taxon>
        <taxon>Flavobacteriaceae</taxon>
        <taxon>Maribacter</taxon>
    </lineage>
</organism>
<sequence>MSKFKNKPQIRHLLEINFAMLLISTSGALGRYVTLNPMVTIGVRALLACLLLYLYCRYKKVSLFINVKDRFLIFLSGIFLCIHWVTYFYALQLSNVAIGMLSLFTYPVITALLEPFILKTKFEKAHLLLALLVLFGVYYLAPNIDIESSYAKAIGLGILSAFFYALRNLLLKKKGGSYNGSGLMFYQVAIAGIVLSPILFFVDISLVFEQWKPLLTLALLTTAIGHTLFLKSFKNFSITSASILGSIQPVYGIILGILFLGEIPSWRTVVGGALILSSVVIESIRSFKRK</sequence>
<feature type="transmembrane region" description="Helical" evidence="1">
    <location>
        <begin position="242"/>
        <end position="260"/>
    </location>
</feature>
<feature type="domain" description="EamA" evidence="2">
    <location>
        <begin position="19"/>
        <end position="139"/>
    </location>
</feature>